<feature type="non-terminal residue" evidence="1">
    <location>
        <position position="1"/>
    </location>
</feature>
<evidence type="ECO:0000313" key="1">
    <source>
        <dbReference type="EMBL" id="CAB0029582.1"/>
    </source>
</evidence>
<dbReference type="EMBL" id="CADCXV010000335">
    <property type="protein sequence ID" value="CAB0029582.1"/>
    <property type="molecule type" value="Genomic_DNA"/>
</dbReference>
<organism evidence="1 2">
    <name type="scientific">Trichogramma brassicae</name>
    <dbReference type="NCBI Taxonomy" id="86971"/>
    <lineage>
        <taxon>Eukaryota</taxon>
        <taxon>Metazoa</taxon>
        <taxon>Ecdysozoa</taxon>
        <taxon>Arthropoda</taxon>
        <taxon>Hexapoda</taxon>
        <taxon>Insecta</taxon>
        <taxon>Pterygota</taxon>
        <taxon>Neoptera</taxon>
        <taxon>Endopterygota</taxon>
        <taxon>Hymenoptera</taxon>
        <taxon>Apocrita</taxon>
        <taxon>Proctotrupomorpha</taxon>
        <taxon>Chalcidoidea</taxon>
        <taxon>Trichogrammatidae</taxon>
        <taxon>Trichogramma</taxon>
    </lineage>
</organism>
<keyword evidence="2" id="KW-1185">Reference proteome</keyword>
<proteinExistence type="predicted"/>
<dbReference type="AlphaFoldDB" id="A0A6H5HWW4"/>
<reference evidence="1 2" key="1">
    <citation type="submission" date="2020-02" db="EMBL/GenBank/DDBJ databases">
        <authorList>
            <person name="Ferguson B K."/>
        </authorList>
    </citation>
    <scope>NUCLEOTIDE SEQUENCE [LARGE SCALE GENOMIC DNA]</scope>
</reference>
<gene>
    <name evidence="1" type="ORF">TBRA_LOCUS1611</name>
</gene>
<evidence type="ECO:0000313" key="2">
    <source>
        <dbReference type="Proteomes" id="UP000479190"/>
    </source>
</evidence>
<sequence>ELHCHLCELRLQRAASRAFGRPDGRALTMFPREACAVRGAAYMHTTCQSSREREREAWCNSCTIFTGKRIRITRACGEKKLRAAHQTKLLQTAPRCHCVSIRALESTAEARSLRCSYGNGKGRSTFTRIIKIAIRLVLHLPRNFYIPPAVEGPLFSCPFSQILYEKRFKNVYCFMFHANCVRAKIFHLPVLIMSNSIALIAVARVKRKTHFSVTIKRGLELSISSAVERKLVPIGREHLDNDQRHPHIQQRPMQRESRRYVSHLRSKQRIARITEQHSERRCSSTSMSNSTIRVDVLNPKRNYTHAPRVYCVQESTRAPRIRRTAAAAESEKRVRAHNGKPIIVVTKTKA</sequence>
<protein>
    <submittedName>
        <fullName evidence="1">Uncharacterized protein</fullName>
    </submittedName>
</protein>
<dbReference type="Proteomes" id="UP000479190">
    <property type="component" value="Unassembled WGS sequence"/>
</dbReference>
<accession>A0A6H5HWW4</accession>
<name>A0A6H5HWW4_9HYME</name>